<organism evidence="2 3">
    <name type="scientific">Candidatus Segetimicrobium genomatis</name>
    <dbReference type="NCBI Taxonomy" id="2569760"/>
    <lineage>
        <taxon>Bacteria</taxon>
        <taxon>Bacillati</taxon>
        <taxon>Candidatus Sysuimicrobiota</taxon>
        <taxon>Candidatus Sysuimicrobiia</taxon>
        <taxon>Candidatus Sysuimicrobiales</taxon>
        <taxon>Candidatus Segetimicrobiaceae</taxon>
        <taxon>Candidatus Segetimicrobium</taxon>
    </lineage>
</organism>
<evidence type="ECO:0000313" key="3">
    <source>
        <dbReference type="Proteomes" id="UP000319353"/>
    </source>
</evidence>
<sequence>MGGGNPLIYLYTWLTILVISFPIAVVYLSAIKHGRSTRTTGPFFFSYVALLALAFFWIAGVRGVSLLKGLLLVVAFSVLVFYVYTEVLDVGFGLRKK</sequence>
<gene>
    <name evidence="2" type="ORF">E6H01_09605</name>
</gene>
<feature type="transmembrane region" description="Helical" evidence="1">
    <location>
        <begin position="70"/>
        <end position="94"/>
    </location>
</feature>
<evidence type="ECO:0000256" key="1">
    <source>
        <dbReference type="SAM" id="Phobius"/>
    </source>
</evidence>
<name>A0A537KXB0_9BACT</name>
<evidence type="ECO:0000313" key="2">
    <source>
        <dbReference type="EMBL" id="TMJ00395.1"/>
    </source>
</evidence>
<protein>
    <submittedName>
        <fullName evidence="2">Uncharacterized protein</fullName>
    </submittedName>
</protein>
<dbReference type="Proteomes" id="UP000319353">
    <property type="component" value="Unassembled WGS sequence"/>
</dbReference>
<dbReference type="EMBL" id="VBAL01000116">
    <property type="protein sequence ID" value="TMJ00395.1"/>
    <property type="molecule type" value="Genomic_DNA"/>
</dbReference>
<comment type="caution">
    <text evidence="2">The sequence shown here is derived from an EMBL/GenBank/DDBJ whole genome shotgun (WGS) entry which is preliminary data.</text>
</comment>
<dbReference type="AlphaFoldDB" id="A0A537KXB0"/>
<proteinExistence type="predicted"/>
<feature type="transmembrane region" description="Helical" evidence="1">
    <location>
        <begin position="6"/>
        <end position="31"/>
    </location>
</feature>
<keyword evidence="1" id="KW-0812">Transmembrane</keyword>
<accession>A0A537KXB0</accession>
<feature type="transmembrane region" description="Helical" evidence="1">
    <location>
        <begin position="43"/>
        <end position="64"/>
    </location>
</feature>
<keyword evidence="1" id="KW-1133">Transmembrane helix</keyword>
<keyword evidence="1" id="KW-0472">Membrane</keyword>
<reference evidence="2 3" key="1">
    <citation type="journal article" date="2019" name="Nat. Microbiol.">
        <title>Mediterranean grassland soil C-N compound turnover is dependent on rainfall and depth, and is mediated by genomically divergent microorganisms.</title>
        <authorList>
            <person name="Diamond S."/>
            <person name="Andeer P.F."/>
            <person name="Li Z."/>
            <person name="Crits-Christoph A."/>
            <person name="Burstein D."/>
            <person name="Anantharaman K."/>
            <person name="Lane K.R."/>
            <person name="Thomas B.C."/>
            <person name="Pan C."/>
            <person name="Northen T.R."/>
            <person name="Banfield J.F."/>
        </authorList>
    </citation>
    <scope>NUCLEOTIDE SEQUENCE [LARGE SCALE GENOMIC DNA]</scope>
    <source>
        <strain evidence="2">NP_4</strain>
    </source>
</reference>